<dbReference type="InterPro" id="IPR036640">
    <property type="entry name" value="ABC1_TM_sf"/>
</dbReference>
<dbReference type="InterPro" id="IPR003593">
    <property type="entry name" value="AAA+_ATPase"/>
</dbReference>
<dbReference type="InterPro" id="IPR056228">
    <property type="entry name" value="ABCC10-like_N"/>
</dbReference>
<evidence type="ECO:0000256" key="4">
    <source>
        <dbReference type="ARBA" id="ARBA00022692"/>
    </source>
</evidence>
<evidence type="ECO:0000256" key="9">
    <source>
        <dbReference type="SAM" id="Phobius"/>
    </source>
</evidence>
<dbReference type="EMBL" id="JAMRDG010000001">
    <property type="protein sequence ID" value="KAJ3708970.1"/>
    <property type="molecule type" value="Genomic_DNA"/>
</dbReference>
<dbReference type="Gene3D" id="3.40.50.300">
    <property type="entry name" value="P-loop containing nucleotide triphosphate hydrolases"/>
    <property type="match status" value="1"/>
</dbReference>
<dbReference type="GO" id="GO:0016887">
    <property type="term" value="F:ATP hydrolysis activity"/>
    <property type="evidence" value="ECO:0007669"/>
    <property type="project" value="InterPro"/>
</dbReference>
<evidence type="ECO:0000256" key="3">
    <source>
        <dbReference type="ARBA" id="ARBA00022448"/>
    </source>
</evidence>
<proteinExistence type="inferred from homology"/>
<reference evidence="12 13" key="1">
    <citation type="journal article" date="2022" name="Cell">
        <title>Repeat-based holocentromeres influence genome architecture and karyotype evolution.</title>
        <authorList>
            <person name="Hofstatter P.G."/>
            <person name="Thangavel G."/>
            <person name="Lux T."/>
            <person name="Neumann P."/>
            <person name="Vondrak T."/>
            <person name="Novak P."/>
            <person name="Zhang M."/>
            <person name="Costa L."/>
            <person name="Castellani M."/>
            <person name="Scott A."/>
            <person name="Toegelov H."/>
            <person name="Fuchs J."/>
            <person name="Mata-Sucre Y."/>
            <person name="Dias Y."/>
            <person name="Vanzela A.L.L."/>
            <person name="Huettel B."/>
            <person name="Almeida C.C.S."/>
            <person name="Simkova H."/>
            <person name="Souza G."/>
            <person name="Pedrosa-Harand A."/>
            <person name="Macas J."/>
            <person name="Mayer K.F.X."/>
            <person name="Houben A."/>
            <person name="Marques A."/>
        </authorList>
    </citation>
    <scope>NUCLEOTIDE SEQUENCE [LARGE SCALE GENOMIC DNA]</scope>
    <source>
        <strain evidence="12">RhyTen1mFocal</strain>
    </source>
</reference>
<dbReference type="InterPro" id="IPR011527">
    <property type="entry name" value="ABC1_TM_dom"/>
</dbReference>
<sequence length="802" mass="89774">MMVHFTSTFDHICGNFICSNANACGLAEIFNSSTCINHIIVLFICTLLSALLLLNMLLRSNLNVTPLATAGFFGLMSFRWLNPLMKKGYEKALEEQDIPDLGAIDRAQTRYSIFMDKLNKENGTKQQNISSQSIFWTIVSCHKGDILLSGFFALLKILTLSIGPVILNEFIRVSSGQEAFRYEGHKQLSEAQDKRLNAMSESLVNMKALKLYAWELHFKKVINNLRQKEYTWIKAFQLRKAYNTLLFWSSPVIISAATFLSCYFLGIPLEPSNVFTFVATVRLVQDPVRQIPDVISVVIQAKVAFTRISKVLRAPELQAENIRKATTESVEKPIVIKSCNFSWDENLVRPTLRNVCLEVMSKEKVAVCGKVGSGKSTLLAAILGEIPNHGTIQVCGKIAYVSQNAWIQTGTIQANILFGSAMDIERYQATLKLCSLVKDLEMLPFGDQTQIGERGINLSGGQKQRIQLARALYQDADIYLLDDPFSAVDAHTASSLFHEYVLGALSNKTVILVTHQVDFLPTFDSVLLMSDGEILQAAPFEELFASCKEFKDLIHAHKKTIIPERLNMFPHNNNSTITKSHEASKLNGETIKEVSGKEAIQQSRDASDQLIKKEERERGHTGLKAHKQYLGQIRGYLLFCLALLSHLCFVLGQILQNSWMAANVKNPNVSTLKLILVYLGIGFVPIVSLFFRCFFVVVLGLETSKSLFSQLLKSLFHAPMTFYDSTPHGRIISRVSSDLNTVDLRMPFWIVWGVTSSMNACGNLAVLAGVTWQVLFVAVPMIILAVQLKVYEKLKKIFVINL</sequence>
<name>A0AAD6F1M8_9POAL</name>
<evidence type="ECO:0000256" key="5">
    <source>
        <dbReference type="ARBA" id="ARBA00022741"/>
    </source>
</evidence>
<dbReference type="Pfam" id="PF00005">
    <property type="entry name" value="ABC_tran"/>
    <property type="match status" value="1"/>
</dbReference>
<evidence type="ECO:0000256" key="2">
    <source>
        <dbReference type="ARBA" id="ARBA00009726"/>
    </source>
</evidence>
<dbReference type="Gene3D" id="1.20.1560.10">
    <property type="entry name" value="ABC transporter type 1, transmembrane domain"/>
    <property type="match status" value="2"/>
</dbReference>
<comment type="caution">
    <text evidence="12">The sequence shown here is derived from an EMBL/GenBank/DDBJ whole genome shotgun (WGS) entry which is preliminary data.</text>
</comment>
<evidence type="ECO:0000313" key="13">
    <source>
        <dbReference type="Proteomes" id="UP001210211"/>
    </source>
</evidence>
<dbReference type="InterPro" id="IPR003439">
    <property type="entry name" value="ABC_transporter-like_ATP-bd"/>
</dbReference>
<comment type="similarity">
    <text evidence="2">Belongs to the ABC transporter superfamily. ABCC family. Conjugate transporter (TC 3.A.1.208) subfamily.</text>
</comment>
<keyword evidence="13" id="KW-1185">Reference proteome</keyword>
<dbReference type="GO" id="GO:0005524">
    <property type="term" value="F:ATP binding"/>
    <property type="evidence" value="ECO:0007669"/>
    <property type="project" value="UniProtKB-KW"/>
</dbReference>
<dbReference type="SMART" id="SM00382">
    <property type="entry name" value="AAA"/>
    <property type="match status" value="1"/>
</dbReference>
<protein>
    <submittedName>
        <fullName evidence="12">Uncharacterized protein</fullName>
    </submittedName>
</protein>
<dbReference type="Pfam" id="PF24358">
    <property type="entry name" value="ABCC10_N"/>
    <property type="match status" value="1"/>
</dbReference>
<dbReference type="PROSITE" id="PS50893">
    <property type="entry name" value="ABC_TRANSPORTER_2"/>
    <property type="match status" value="1"/>
</dbReference>
<feature type="transmembrane region" description="Helical" evidence="9">
    <location>
        <begin position="772"/>
        <end position="791"/>
    </location>
</feature>
<feature type="transmembrane region" description="Helical" evidence="9">
    <location>
        <begin position="675"/>
        <end position="701"/>
    </location>
</feature>
<keyword evidence="3" id="KW-0813">Transport</keyword>
<keyword evidence="4 9" id="KW-0812">Transmembrane</keyword>
<feature type="transmembrane region" description="Helical" evidence="9">
    <location>
        <begin position="64"/>
        <end position="81"/>
    </location>
</feature>
<evidence type="ECO:0000256" key="6">
    <source>
        <dbReference type="ARBA" id="ARBA00022840"/>
    </source>
</evidence>
<keyword evidence="5" id="KW-0547">Nucleotide-binding</keyword>
<evidence type="ECO:0000313" key="12">
    <source>
        <dbReference type="EMBL" id="KAJ3708970.1"/>
    </source>
</evidence>
<keyword evidence="8 9" id="KW-0472">Membrane</keyword>
<dbReference type="FunFam" id="3.40.50.300:FF:000923">
    <property type="entry name" value="ABC transporter C family member 10"/>
    <property type="match status" value="1"/>
</dbReference>
<evidence type="ECO:0000259" key="10">
    <source>
        <dbReference type="PROSITE" id="PS50893"/>
    </source>
</evidence>
<evidence type="ECO:0000256" key="1">
    <source>
        <dbReference type="ARBA" id="ARBA00004370"/>
    </source>
</evidence>
<feature type="domain" description="ABC transporter" evidence="10">
    <location>
        <begin position="317"/>
        <end position="556"/>
    </location>
</feature>
<dbReference type="GO" id="GO:0140359">
    <property type="term" value="F:ABC-type transporter activity"/>
    <property type="evidence" value="ECO:0007669"/>
    <property type="project" value="InterPro"/>
</dbReference>
<dbReference type="PROSITE" id="PS50929">
    <property type="entry name" value="ABC_TM1F"/>
    <property type="match status" value="2"/>
</dbReference>
<keyword evidence="7 9" id="KW-1133">Transmembrane helix</keyword>
<evidence type="ECO:0000256" key="8">
    <source>
        <dbReference type="ARBA" id="ARBA00023136"/>
    </source>
</evidence>
<dbReference type="PROSITE" id="PS00211">
    <property type="entry name" value="ABC_TRANSPORTER_1"/>
    <property type="match status" value="1"/>
</dbReference>
<dbReference type="Proteomes" id="UP001210211">
    <property type="component" value="Unassembled WGS sequence"/>
</dbReference>
<dbReference type="SUPFAM" id="SSF90123">
    <property type="entry name" value="ABC transporter transmembrane region"/>
    <property type="match status" value="2"/>
</dbReference>
<feature type="domain" description="ABC transmembrane type-1" evidence="11">
    <location>
        <begin position="637"/>
        <end position="786"/>
    </location>
</feature>
<dbReference type="GO" id="GO:0016020">
    <property type="term" value="C:membrane"/>
    <property type="evidence" value="ECO:0007669"/>
    <property type="project" value="UniProtKB-SubCell"/>
</dbReference>
<dbReference type="Pfam" id="PF00664">
    <property type="entry name" value="ABC_membrane"/>
    <property type="match status" value="2"/>
</dbReference>
<dbReference type="InterPro" id="IPR027417">
    <property type="entry name" value="P-loop_NTPase"/>
</dbReference>
<keyword evidence="6" id="KW-0067">ATP-binding</keyword>
<dbReference type="AlphaFoldDB" id="A0AAD6F1M8"/>
<dbReference type="InterPro" id="IPR017871">
    <property type="entry name" value="ABC_transporter-like_CS"/>
</dbReference>
<feature type="domain" description="ABC transmembrane type-1" evidence="11">
    <location>
        <begin position="186"/>
        <end position="300"/>
    </location>
</feature>
<dbReference type="InterPro" id="IPR050173">
    <property type="entry name" value="ABC_transporter_C-like"/>
</dbReference>
<feature type="transmembrane region" description="Helical" evidence="9">
    <location>
        <begin position="39"/>
        <end position="58"/>
    </location>
</feature>
<accession>A0AAD6F1M8</accession>
<gene>
    <name evidence="12" type="ORF">LUZ61_012675</name>
</gene>
<evidence type="ECO:0000259" key="11">
    <source>
        <dbReference type="PROSITE" id="PS50929"/>
    </source>
</evidence>
<comment type="subcellular location">
    <subcellularLocation>
        <location evidence="1">Membrane</location>
    </subcellularLocation>
</comment>
<organism evidence="12 13">
    <name type="scientific">Rhynchospora tenuis</name>
    <dbReference type="NCBI Taxonomy" id="198213"/>
    <lineage>
        <taxon>Eukaryota</taxon>
        <taxon>Viridiplantae</taxon>
        <taxon>Streptophyta</taxon>
        <taxon>Embryophyta</taxon>
        <taxon>Tracheophyta</taxon>
        <taxon>Spermatophyta</taxon>
        <taxon>Magnoliopsida</taxon>
        <taxon>Liliopsida</taxon>
        <taxon>Poales</taxon>
        <taxon>Cyperaceae</taxon>
        <taxon>Cyperoideae</taxon>
        <taxon>Rhynchosporeae</taxon>
        <taxon>Rhynchospora</taxon>
    </lineage>
</organism>
<dbReference type="SUPFAM" id="SSF52540">
    <property type="entry name" value="P-loop containing nucleoside triphosphate hydrolases"/>
    <property type="match status" value="1"/>
</dbReference>
<dbReference type="PANTHER" id="PTHR24223">
    <property type="entry name" value="ATP-BINDING CASSETTE SUB-FAMILY C"/>
    <property type="match status" value="1"/>
</dbReference>
<evidence type="ECO:0000256" key="7">
    <source>
        <dbReference type="ARBA" id="ARBA00022989"/>
    </source>
</evidence>
<feature type="transmembrane region" description="Helical" evidence="9">
    <location>
        <begin position="636"/>
        <end position="655"/>
    </location>
</feature>
<dbReference type="CDD" id="cd03250">
    <property type="entry name" value="ABCC_MRP_domain1"/>
    <property type="match status" value="1"/>
</dbReference>
<dbReference type="PANTHER" id="PTHR24223:SF369">
    <property type="entry name" value="ABC TRANSPORTER C FAMILY MEMBER 10"/>
    <property type="match status" value="1"/>
</dbReference>
<feature type="transmembrane region" description="Helical" evidence="9">
    <location>
        <begin position="245"/>
        <end position="266"/>
    </location>
</feature>